<dbReference type="KEGG" id="beq:BEWA_051960"/>
<dbReference type="PANTHER" id="PTHR11079:SF149">
    <property type="entry name" value="TRNA-SPECIFIC ADENOSINE DEAMINASE 2"/>
    <property type="match status" value="1"/>
</dbReference>
<accession>L1LCH5</accession>
<dbReference type="CDD" id="cd01285">
    <property type="entry name" value="nucleoside_deaminase"/>
    <property type="match status" value="1"/>
</dbReference>
<dbReference type="Gene3D" id="3.40.140.10">
    <property type="entry name" value="Cytidine Deaminase, domain 2"/>
    <property type="match status" value="1"/>
</dbReference>
<gene>
    <name evidence="3" type="ORF">BEWA_051960</name>
</gene>
<dbReference type="SUPFAM" id="SSF53927">
    <property type="entry name" value="Cytidine deaminase-like"/>
    <property type="match status" value="1"/>
</dbReference>
<dbReference type="VEuPathDB" id="PiroplasmaDB:BEWA_051960"/>
<dbReference type="PANTHER" id="PTHR11079">
    <property type="entry name" value="CYTOSINE DEAMINASE FAMILY MEMBER"/>
    <property type="match status" value="1"/>
</dbReference>
<dbReference type="InterPro" id="IPR002125">
    <property type="entry name" value="CMP_dCMP_dom"/>
</dbReference>
<dbReference type="STRING" id="1537102.L1LCH5"/>
<dbReference type="InterPro" id="IPR016193">
    <property type="entry name" value="Cytidine_deaminase-like"/>
</dbReference>
<evidence type="ECO:0000313" key="3">
    <source>
        <dbReference type="EMBL" id="EKX73142.1"/>
    </source>
</evidence>
<dbReference type="GeneID" id="15802749"/>
<dbReference type="Proteomes" id="UP000031512">
    <property type="component" value="Unassembled WGS sequence"/>
</dbReference>
<dbReference type="RefSeq" id="XP_004832594.1">
    <property type="nucleotide sequence ID" value="XM_004832537.1"/>
</dbReference>
<dbReference type="eggNOG" id="KOG1018">
    <property type="taxonomic scope" value="Eukaryota"/>
</dbReference>
<dbReference type="GO" id="GO:0046872">
    <property type="term" value="F:metal ion binding"/>
    <property type="evidence" value="ECO:0007669"/>
    <property type="project" value="UniProtKB-KW"/>
</dbReference>
<keyword evidence="4" id="KW-1185">Reference proteome</keyword>
<dbReference type="PROSITE" id="PS51747">
    <property type="entry name" value="CYT_DCMP_DEAMINASES_2"/>
    <property type="match status" value="1"/>
</dbReference>
<dbReference type="GO" id="GO:0032259">
    <property type="term" value="P:methylation"/>
    <property type="evidence" value="ECO:0007669"/>
    <property type="project" value="UniProtKB-KW"/>
</dbReference>
<dbReference type="Pfam" id="PF00383">
    <property type="entry name" value="dCMP_cyt_deam_1"/>
    <property type="match status" value="1"/>
</dbReference>
<evidence type="ECO:0000259" key="2">
    <source>
        <dbReference type="PROSITE" id="PS51747"/>
    </source>
</evidence>
<dbReference type="EC" id="2.1.1.63" evidence="3"/>
<dbReference type="GO" id="GO:0002100">
    <property type="term" value="P:tRNA wobble adenosine to inosine editing"/>
    <property type="evidence" value="ECO:0007669"/>
    <property type="project" value="InterPro"/>
</dbReference>
<comment type="caution">
    <text evidence="3">The sequence shown here is derived from an EMBL/GenBank/DDBJ whole genome shotgun (WGS) entry which is preliminary data.</text>
</comment>
<protein>
    <submittedName>
        <fullName evidence="3">Cytosine deaminase, putative</fullName>
        <ecNumber evidence="3">2.1.1.63</ecNumber>
    </submittedName>
</protein>
<evidence type="ECO:0000313" key="4">
    <source>
        <dbReference type="Proteomes" id="UP000031512"/>
    </source>
</evidence>
<dbReference type="AlphaFoldDB" id="L1LCH5"/>
<dbReference type="EMBL" id="ACOU01000003">
    <property type="protein sequence ID" value="EKX73142.1"/>
    <property type="molecule type" value="Genomic_DNA"/>
</dbReference>
<sequence length="180" mass="19744">MAFSDSEVLYFMNKALDEAKIALDLNEVTVGCIIVCKSTREIVASSSNTTNLTHNSTWHCELDAINKLLSLNPDKDLSANNTENLHKFSSKYALFVTCEPCIMCTTALQIVGLTDVYYGCSNDKFGGCGSVLSLHKSNGDLPRINCRGGILADDAIKLLQTFYSRGNPNAPEPKRKRKIS</sequence>
<proteinExistence type="predicted"/>
<feature type="domain" description="CMP/dCMP-type deaminase" evidence="2">
    <location>
        <begin position="6"/>
        <end position="130"/>
    </location>
</feature>
<reference evidence="3 4" key="1">
    <citation type="journal article" date="2012" name="BMC Genomics">
        <title>Comparative genomic analysis and phylogenetic position of Theileria equi.</title>
        <authorList>
            <person name="Kappmeyer L.S."/>
            <person name="Thiagarajan M."/>
            <person name="Herndon D.R."/>
            <person name="Ramsay J.D."/>
            <person name="Caler E."/>
            <person name="Djikeng A."/>
            <person name="Gillespie J.J."/>
            <person name="Lau A.O."/>
            <person name="Roalson E.H."/>
            <person name="Silva J.C."/>
            <person name="Silva M.G."/>
            <person name="Suarez C.E."/>
            <person name="Ueti M.W."/>
            <person name="Nene V.M."/>
            <person name="Mealey R.H."/>
            <person name="Knowles D.P."/>
            <person name="Brayton K.A."/>
        </authorList>
    </citation>
    <scope>NUCLEOTIDE SEQUENCE [LARGE SCALE GENOMIC DNA]</scope>
    <source>
        <strain evidence="3 4">WA</strain>
    </source>
</reference>
<evidence type="ECO:0000256" key="1">
    <source>
        <dbReference type="ARBA" id="ARBA00022801"/>
    </source>
</evidence>
<dbReference type="OrthoDB" id="1701769at2759"/>
<organism evidence="3 4">
    <name type="scientific">Theileria equi strain WA</name>
    <dbReference type="NCBI Taxonomy" id="1537102"/>
    <lineage>
        <taxon>Eukaryota</taxon>
        <taxon>Sar</taxon>
        <taxon>Alveolata</taxon>
        <taxon>Apicomplexa</taxon>
        <taxon>Aconoidasida</taxon>
        <taxon>Piroplasmida</taxon>
        <taxon>Theileriidae</taxon>
        <taxon>Theileria</taxon>
    </lineage>
</organism>
<name>L1LCH5_THEEQ</name>
<keyword evidence="3" id="KW-0808">Transferase</keyword>
<dbReference type="GO" id="GO:0008168">
    <property type="term" value="F:methyltransferase activity"/>
    <property type="evidence" value="ECO:0007669"/>
    <property type="project" value="UniProtKB-KW"/>
</dbReference>
<keyword evidence="1" id="KW-0378">Hydrolase</keyword>
<keyword evidence="3" id="KW-0489">Methyltransferase</keyword>
<dbReference type="GO" id="GO:0052717">
    <property type="term" value="F:tRNA-specific adenosine-34 deaminase activity"/>
    <property type="evidence" value="ECO:0007669"/>
    <property type="project" value="UniProtKB-EC"/>
</dbReference>